<dbReference type="InterPro" id="IPR004018">
    <property type="entry name" value="RPEL_repeat"/>
</dbReference>
<reference evidence="6" key="1">
    <citation type="submission" date="2021-07" db="EMBL/GenBank/DDBJ databases">
        <authorList>
            <person name="Catto M.A."/>
            <person name="Jacobson A."/>
            <person name="Kennedy G."/>
            <person name="Labadie P."/>
            <person name="Hunt B.G."/>
            <person name="Srinivasan R."/>
        </authorList>
    </citation>
    <scope>NUCLEOTIDE SEQUENCE</scope>
    <source>
        <strain evidence="6">PL_HMW_Pooled</strain>
        <tissue evidence="6">Head</tissue>
    </source>
</reference>
<evidence type="ECO:0000256" key="3">
    <source>
        <dbReference type="ARBA" id="ARBA00023203"/>
    </source>
</evidence>
<evidence type="ECO:0000256" key="5">
    <source>
        <dbReference type="SAM" id="MobiDB-lite"/>
    </source>
</evidence>
<feature type="repeat" description="RPEL" evidence="4">
    <location>
        <begin position="270"/>
        <end position="295"/>
    </location>
</feature>
<dbReference type="PROSITE" id="PS51073">
    <property type="entry name" value="RPEL"/>
    <property type="match status" value="3"/>
</dbReference>
<dbReference type="AlphaFoldDB" id="A0AAE1HPA7"/>
<keyword evidence="3" id="KW-0009">Actin-binding</keyword>
<evidence type="ECO:0000256" key="4">
    <source>
        <dbReference type="PROSITE-ProRule" id="PRU00401"/>
    </source>
</evidence>
<feature type="repeat" description="RPEL" evidence="4">
    <location>
        <begin position="232"/>
        <end position="257"/>
    </location>
</feature>
<dbReference type="SMART" id="SM00707">
    <property type="entry name" value="RPEL"/>
    <property type="match status" value="3"/>
</dbReference>
<feature type="compositionally biased region" description="Acidic residues" evidence="5">
    <location>
        <begin position="48"/>
        <end position="63"/>
    </location>
</feature>
<organism evidence="6 7">
    <name type="scientific">Frankliniella fusca</name>
    <dbReference type="NCBI Taxonomy" id="407009"/>
    <lineage>
        <taxon>Eukaryota</taxon>
        <taxon>Metazoa</taxon>
        <taxon>Ecdysozoa</taxon>
        <taxon>Arthropoda</taxon>
        <taxon>Hexapoda</taxon>
        <taxon>Insecta</taxon>
        <taxon>Pterygota</taxon>
        <taxon>Neoptera</taxon>
        <taxon>Paraneoptera</taxon>
        <taxon>Thysanoptera</taxon>
        <taxon>Terebrantia</taxon>
        <taxon>Thripoidea</taxon>
        <taxon>Thripidae</taxon>
        <taxon>Frankliniella</taxon>
    </lineage>
</organism>
<feature type="compositionally biased region" description="Polar residues" evidence="5">
    <location>
        <begin position="69"/>
        <end position="79"/>
    </location>
</feature>
<feature type="compositionally biased region" description="Basic and acidic residues" evidence="5">
    <location>
        <begin position="80"/>
        <end position="92"/>
    </location>
</feature>
<dbReference type="GO" id="GO:0003779">
    <property type="term" value="F:actin binding"/>
    <property type="evidence" value="ECO:0007669"/>
    <property type="project" value="UniProtKB-KW"/>
</dbReference>
<dbReference type="PANTHER" id="PTHR12751">
    <property type="entry name" value="PHOSPHATASE AND ACTIN REGULATOR PHACTR"/>
    <property type="match status" value="1"/>
</dbReference>
<evidence type="ECO:0000256" key="1">
    <source>
        <dbReference type="ARBA" id="ARBA00009795"/>
    </source>
</evidence>
<reference evidence="6" key="2">
    <citation type="journal article" date="2023" name="BMC Genomics">
        <title>Pest status, molecular evolution, and epigenetic factors derived from the genome assembly of Frankliniella fusca, a thysanopteran phytovirus vector.</title>
        <authorList>
            <person name="Catto M.A."/>
            <person name="Labadie P.E."/>
            <person name="Jacobson A.L."/>
            <person name="Kennedy G.G."/>
            <person name="Srinivasan R."/>
            <person name="Hunt B.G."/>
        </authorList>
    </citation>
    <scope>NUCLEOTIDE SEQUENCE</scope>
    <source>
        <strain evidence="6">PL_HMW_Pooled</strain>
    </source>
</reference>
<dbReference type="Pfam" id="PF02755">
    <property type="entry name" value="RPEL"/>
    <property type="match status" value="3"/>
</dbReference>
<dbReference type="Gene3D" id="6.10.140.2130">
    <property type="match status" value="1"/>
</dbReference>
<evidence type="ECO:0000313" key="7">
    <source>
        <dbReference type="Proteomes" id="UP001219518"/>
    </source>
</evidence>
<comment type="caution">
    <text evidence="6">The sequence shown here is derived from an EMBL/GenBank/DDBJ whole genome shotgun (WGS) entry which is preliminary data.</text>
</comment>
<name>A0AAE1HPA7_9NEOP</name>
<dbReference type="Gene3D" id="6.10.140.1750">
    <property type="match status" value="1"/>
</dbReference>
<dbReference type="Proteomes" id="UP001219518">
    <property type="component" value="Unassembled WGS sequence"/>
</dbReference>
<proteinExistence type="inferred from homology"/>
<sequence>MFSSPSPTLLRLHGGPARVDSSSSANNSNGTSVHNAVPLDLSSFGYQDQEEDDTYEDYDEEDDQFHNFRVSQPDPNIDTSRVEEIPAKEPKFHAVPLKSALKKKGNGAGGSSGPGTPTQESRPLGVRQEHNSSFNTRPVRFGIPLPCTMENKENARPYNSSHDDDSDSGDGPILYRDDDEDEESRLAAKIARKDSLAIKLALRPDRQELIDRNILQVQSDKERQESKEAVGARLIRRLSMRPTQEELEERNILKKNSSAEERKLKEEKKKMLLRKLSFRPTVEELKEKKIIRFNDYIEVTQAHDYDRRADKPWTRLTPKDKAAIRKELNEFKSSEMDVHDDSRHLTRFHRP</sequence>
<protein>
    <submittedName>
        <fullName evidence="6">Phosphatase and actin regulator 2</fullName>
    </submittedName>
</protein>
<comment type="similarity">
    <text evidence="1">Belongs to the phosphatase and actin regulator family.</text>
</comment>
<dbReference type="PANTHER" id="PTHR12751:SF18">
    <property type="entry name" value="PHOSPHATASE AND ACTIN REGULATOR 1"/>
    <property type="match status" value="1"/>
</dbReference>
<dbReference type="GO" id="GO:0030036">
    <property type="term" value="P:actin cytoskeleton organization"/>
    <property type="evidence" value="ECO:0007669"/>
    <property type="project" value="TreeGrafter"/>
</dbReference>
<evidence type="ECO:0000256" key="2">
    <source>
        <dbReference type="ARBA" id="ARBA00022737"/>
    </source>
</evidence>
<dbReference type="EMBL" id="JAHWGI010001208">
    <property type="protein sequence ID" value="KAK3925015.1"/>
    <property type="molecule type" value="Genomic_DNA"/>
</dbReference>
<accession>A0AAE1HPA7</accession>
<evidence type="ECO:0000313" key="6">
    <source>
        <dbReference type="EMBL" id="KAK3925015.1"/>
    </source>
</evidence>
<keyword evidence="2" id="KW-0677">Repeat</keyword>
<feature type="region of interest" description="Disordered" evidence="5">
    <location>
        <begin position="1"/>
        <end position="185"/>
    </location>
</feature>
<feature type="repeat" description="RPEL" evidence="4">
    <location>
        <begin position="194"/>
        <end position="219"/>
    </location>
</feature>
<gene>
    <name evidence="6" type="ORF">KUF71_013288</name>
</gene>
<keyword evidence="7" id="KW-1185">Reference proteome</keyword>